<dbReference type="Gene3D" id="3.40.50.150">
    <property type="entry name" value="Vaccinia Virus protein VP39"/>
    <property type="match status" value="1"/>
</dbReference>
<dbReference type="Proteomes" id="UP000001449">
    <property type="component" value="Chromosome 8"/>
</dbReference>
<dbReference type="InParanoid" id="B8C7H3"/>
<gene>
    <name evidence="3" type="ORF">THAPSDRAFT_23867</name>
</gene>
<keyword evidence="2" id="KW-0175">Coiled coil</keyword>
<sequence>MAWRSSGTNNTEMVDKMKRFGIISSDHVERGFRRVDRKFFVPRGNEDSAHSDQPLKEGNVHISAPHIYGSVIEALALVPNSCTSFLNIGSGTGYVSCIVAEILGPNSLNYGVELHADVIEHCKSSIAKWKTNVVDEQGDNSTIHFMTDTADIQIIKGNGLDIINSKGESVVGFDRIYIGAAVDKDALANISKLLSPGGILVGPVDDELVKIERVGNVSSDVEGEMEHEDGARSISGLSREFTSQILSGVRFAPLTNSRSMVQTVIPAHVWNPSVQRMYPSEFKRASMHLLMCSNSELVQPLPTTPRPDERVNVAAMLPKSIWVEILSFTHRKWFEPELNETEYLKRRLREEKAKNSHLERARRDAEERCTAVEREKTVYRMLAMRWQSRVNVLISRQGSQGEAADRQAQADEELSNLLDLGGVPSLSVLRSMLQRMSDVQEEEESSESYEDSTVIVDAQQEGELDIADMEEDHAEEEEVFFDSDEESDADDFASVVEEAVPAVASASRERNDSVVMEDVDEVMNGKERDGDQPRFGLWEVLS</sequence>
<name>B8C7H3_THAPS</name>
<feature type="coiled-coil region" evidence="2">
    <location>
        <begin position="348"/>
        <end position="375"/>
    </location>
</feature>
<dbReference type="PANTHER" id="PTHR11579">
    <property type="entry name" value="PROTEIN-L-ISOASPARTATE O-METHYLTRANSFERASE"/>
    <property type="match status" value="1"/>
</dbReference>
<dbReference type="RefSeq" id="XP_002292131.1">
    <property type="nucleotide sequence ID" value="XM_002292095.1"/>
</dbReference>
<organism evidence="3 4">
    <name type="scientific">Thalassiosira pseudonana</name>
    <name type="common">Marine diatom</name>
    <name type="synonym">Cyclotella nana</name>
    <dbReference type="NCBI Taxonomy" id="35128"/>
    <lineage>
        <taxon>Eukaryota</taxon>
        <taxon>Sar</taxon>
        <taxon>Stramenopiles</taxon>
        <taxon>Ochrophyta</taxon>
        <taxon>Bacillariophyta</taxon>
        <taxon>Coscinodiscophyceae</taxon>
        <taxon>Thalassiosirophycidae</taxon>
        <taxon>Thalassiosirales</taxon>
        <taxon>Thalassiosiraceae</taxon>
        <taxon>Thalassiosira</taxon>
    </lineage>
</organism>
<evidence type="ECO:0000256" key="2">
    <source>
        <dbReference type="SAM" id="Coils"/>
    </source>
</evidence>
<dbReference type="PaxDb" id="35128-Thaps23867"/>
<dbReference type="FunFam" id="3.40.50.150:FF:000723">
    <property type="entry name" value="Predicted protein"/>
    <property type="match status" value="1"/>
</dbReference>
<dbReference type="SUPFAM" id="SSF53335">
    <property type="entry name" value="S-adenosyl-L-methionine-dependent methyltransferases"/>
    <property type="match status" value="1"/>
</dbReference>
<dbReference type="GO" id="GO:0005737">
    <property type="term" value="C:cytoplasm"/>
    <property type="evidence" value="ECO:0000318"/>
    <property type="project" value="GO_Central"/>
</dbReference>
<accession>B8C7H3</accession>
<dbReference type="PANTHER" id="PTHR11579:SF9">
    <property type="entry name" value="PROTEIN-L-ISOASPARTATE O-METHYLTRANSFERASE"/>
    <property type="match status" value="1"/>
</dbReference>
<dbReference type="STRING" id="35128.B8C7H3"/>
<dbReference type="AlphaFoldDB" id="B8C7H3"/>
<evidence type="ECO:0000313" key="3">
    <source>
        <dbReference type="EMBL" id="EED90982.1"/>
    </source>
</evidence>
<dbReference type="EMBL" id="CM000644">
    <property type="protein sequence ID" value="EED90982.1"/>
    <property type="molecule type" value="Genomic_DNA"/>
</dbReference>
<dbReference type="eggNOG" id="KOG1661">
    <property type="taxonomic scope" value="Eukaryota"/>
</dbReference>
<protein>
    <submittedName>
        <fullName evidence="3">Uncharacterized protein</fullName>
    </submittedName>
</protein>
<evidence type="ECO:0000256" key="1">
    <source>
        <dbReference type="ARBA" id="ARBA00005369"/>
    </source>
</evidence>
<evidence type="ECO:0000313" key="4">
    <source>
        <dbReference type="Proteomes" id="UP000001449"/>
    </source>
</evidence>
<dbReference type="Pfam" id="PF01135">
    <property type="entry name" value="PCMT"/>
    <property type="match status" value="1"/>
</dbReference>
<dbReference type="InterPro" id="IPR000682">
    <property type="entry name" value="PCMT"/>
</dbReference>
<dbReference type="CDD" id="cd02440">
    <property type="entry name" value="AdoMet_MTases"/>
    <property type="match status" value="1"/>
</dbReference>
<dbReference type="GO" id="GO:0004719">
    <property type="term" value="F:protein-L-isoaspartate (D-aspartate) O-methyltransferase activity"/>
    <property type="evidence" value="ECO:0000318"/>
    <property type="project" value="GO_Central"/>
</dbReference>
<dbReference type="KEGG" id="tps:THAPSDRAFT_23867"/>
<reference evidence="3 4" key="1">
    <citation type="journal article" date="2004" name="Science">
        <title>The genome of the diatom Thalassiosira pseudonana: ecology, evolution, and metabolism.</title>
        <authorList>
            <person name="Armbrust E.V."/>
            <person name="Berges J.A."/>
            <person name="Bowler C."/>
            <person name="Green B.R."/>
            <person name="Martinez D."/>
            <person name="Putnam N.H."/>
            <person name="Zhou S."/>
            <person name="Allen A.E."/>
            <person name="Apt K.E."/>
            <person name="Bechner M."/>
            <person name="Brzezinski M.A."/>
            <person name="Chaal B.K."/>
            <person name="Chiovitti A."/>
            <person name="Davis A.K."/>
            <person name="Demarest M.S."/>
            <person name="Detter J.C."/>
            <person name="Glavina T."/>
            <person name="Goodstein D."/>
            <person name="Hadi M.Z."/>
            <person name="Hellsten U."/>
            <person name="Hildebrand M."/>
            <person name="Jenkins B.D."/>
            <person name="Jurka J."/>
            <person name="Kapitonov V.V."/>
            <person name="Kroger N."/>
            <person name="Lau W.W."/>
            <person name="Lane T.W."/>
            <person name="Larimer F.W."/>
            <person name="Lippmeier J.C."/>
            <person name="Lucas S."/>
            <person name="Medina M."/>
            <person name="Montsant A."/>
            <person name="Obornik M."/>
            <person name="Parker M.S."/>
            <person name="Palenik B."/>
            <person name="Pazour G.J."/>
            <person name="Richardson P.M."/>
            <person name="Rynearson T.A."/>
            <person name="Saito M.A."/>
            <person name="Schwartz D.C."/>
            <person name="Thamatrakoln K."/>
            <person name="Valentin K."/>
            <person name="Vardi A."/>
            <person name="Wilkerson F.P."/>
            <person name="Rokhsar D.S."/>
        </authorList>
    </citation>
    <scope>NUCLEOTIDE SEQUENCE [LARGE SCALE GENOMIC DNA]</scope>
    <source>
        <strain evidence="3 4">CCMP1335</strain>
    </source>
</reference>
<reference evidence="3 4" key="2">
    <citation type="journal article" date="2008" name="Nature">
        <title>The Phaeodactylum genome reveals the evolutionary history of diatom genomes.</title>
        <authorList>
            <person name="Bowler C."/>
            <person name="Allen A.E."/>
            <person name="Badger J.H."/>
            <person name="Grimwood J."/>
            <person name="Jabbari K."/>
            <person name="Kuo A."/>
            <person name="Maheswari U."/>
            <person name="Martens C."/>
            <person name="Maumus F."/>
            <person name="Otillar R.P."/>
            <person name="Rayko E."/>
            <person name="Salamov A."/>
            <person name="Vandepoele K."/>
            <person name="Beszteri B."/>
            <person name="Gruber A."/>
            <person name="Heijde M."/>
            <person name="Katinka M."/>
            <person name="Mock T."/>
            <person name="Valentin K."/>
            <person name="Verret F."/>
            <person name="Berges J.A."/>
            <person name="Brownlee C."/>
            <person name="Cadoret J.P."/>
            <person name="Chiovitti A."/>
            <person name="Choi C.J."/>
            <person name="Coesel S."/>
            <person name="De Martino A."/>
            <person name="Detter J.C."/>
            <person name="Durkin C."/>
            <person name="Falciatore A."/>
            <person name="Fournet J."/>
            <person name="Haruta M."/>
            <person name="Huysman M.J."/>
            <person name="Jenkins B.D."/>
            <person name="Jiroutova K."/>
            <person name="Jorgensen R.E."/>
            <person name="Joubert Y."/>
            <person name="Kaplan A."/>
            <person name="Kroger N."/>
            <person name="Kroth P.G."/>
            <person name="La Roche J."/>
            <person name="Lindquist E."/>
            <person name="Lommer M."/>
            <person name="Martin-Jezequel V."/>
            <person name="Lopez P.J."/>
            <person name="Lucas S."/>
            <person name="Mangogna M."/>
            <person name="McGinnis K."/>
            <person name="Medlin L.K."/>
            <person name="Montsant A."/>
            <person name="Oudot-Le Secq M.P."/>
            <person name="Napoli C."/>
            <person name="Obornik M."/>
            <person name="Parker M.S."/>
            <person name="Petit J.L."/>
            <person name="Porcel B.M."/>
            <person name="Poulsen N."/>
            <person name="Robison M."/>
            <person name="Rychlewski L."/>
            <person name="Rynearson T.A."/>
            <person name="Schmutz J."/>
            <person name="Shapiro H."/>
            <person name="Siaut M."/>
            <person name="Stanley M."/>
            <person name="Sussman M.R."/>
            <person name="Taylor A.R."/>
            <person name="Vardi A."/>
            <person name="von Dassow P."/>
            <person name="Vyverman W."/>
            <person name="Willis A."/>
            <person name="Wyrwicz L.S."/>
            <person name="Rokhsar D.S."/>
            <person name="Weissenbach J."/>
            <person name="Armbrust E.V."/>
            <person name="Green B.R."/>
            <person name="Van de Peer Y."/>
            <person name="Grigoriev I.V."/>
        </authorList>
    </citation>
    <scope>NUCLEOTIDE SEQUENCE [LARGE SCALE GENOMIC DNA]</scope>
    <source>
        <strain evidence="3 4">CCMP1335</strain>
    </source>
</reference>
<comment type="similarity">
    <text evidence="1">Belongs to the methyltransferase superfamily. L-isoaspartyl/D-aspartyl protein methyltransferase family.</text>
</comment>
<dbReference type="HOGENOM" id="CLU_554894_0_0_1"/>
<proteinExistence type="inferred from homology"/>
<keyword evidence="4" id="KW-1185">Reference proteome</keyword>
<dbReference type="OMA" id="THRKWFE"/>
<dbReference type="GeneID" id="7452361"/>
<dbReference type="InterPro" id="IPR029063">
    <property type="entry name" value="SAM-dependent_MTases_sf"/>
</dbReference>